<evidence type="ECO:0000313" key="3">
    <source>
        <dbReference type="Proteomes" id="UP001153620"/>
    </source>
</evidence>
<reference evidence="2" key="2">
    <citation type="submission" date="2022-10" db="EMBL/GenBank/DDBJ databases">
        <authorList>
            <consortium name="ENA_rothamsted_submissions"/>
            <consortium name="culmorum"/>
            <person name="King R."/>
        </authorList>
    </citation>
    <scope>NUCLEOTIDE SEQUENCE</scope>
</reference>
<sequence length="144" mass="16586">MGSKCKIATVIIACFLIILAISAVLIYFIMSNSLNRHAERCVIRHLYDKGELRDVRFEESPLSIPFEGCDDAINNARQRVRDEIKIPCDLHDNKEFIRELEDSGMLSGIYERIHHVEMANDIKRNIGIKIKNKCEGMRDPNVQK</sequence>
<keyword evidence="1" id="KW-0472">Membrane</keyword>
<accession>A0A9N9RWU6</accession>
<keyword evidence="1" id="KW-1133">Transmembrane helix</keyword>
<reference evidence="2" key="1">
    <citation type="submission" date="2022-01" db="EMBL/GenBank/DDBJ databases">
        <authorList>
            <person name="King R."/>
        </authorList>
    </citation>
    <scope>NUCLEOTIDE SEQUENCE</scope>
</reference>
<dbReference type="EMBL" id="OU895878">
    <property type="protein sequence ID" value="CAG9805037.1"/>
    <property type="molecule type" value="Genomic_DNA"/>
</dbReference>
<keyword evidence="1" id="KW-0812">Transmembrane</keyword>
<gene>
    <name evidence="2" type="ORF">CHIRRI_LOCUS7913</name>
</gene>
<proteinExistence type="predicted"/>
<organism evidence="2 3">
    <name type="scientific">Chironomus riparius</name>
    <dbReference type="NCBI Taxonomy" id="315576"/>
    <lineage>
        <taxon>Eukaryota</taxon>
        <taxon>Metazoa</taxon>
        <taxon>Ecdysozoa</taxon>
        <taxon>Arthropoda</taxon>
        <taxon>Hexapoda</taxon>
        <taxon>Insecta</taxon>
        <taxon>Pterygota</taxon>
        <taxon>Neoptera</taxon>
        <taxon>Endopterygota</taxon>
        <taxon>Diptera</taxon>
        <taxon>Nematocera</taxon>
        <taxon>Chironomoidea</taxon>
        <taxon>Chironomidae</taxon>
        <taxon>Chironominae</taxon>
        <taxon>Chironomus</taxon>
    </lineage>
</organism>
<dbReference type="Proteomes" id="UP001153620">
    <property type="component" value="Chromosome 2"/>
</dbReference>
<keyword evidence="3" id="KW-1185">Reference proteome</keyword>
<name>A0A9N9RWU6_9DIPT</name>
<dbReference type="AlphaFoldDB" id="A0A9N9RWU6"/>
<evidence type="ECO:0000313" key="2">
    <source>
        <dbReference type="EMBL" id="CAG9805037.1"/>
    </source>
</evidence>
<evidence type="ECO:0000256" key="1">
    <source>
        <dbReference type="SAM" id="Phobius"/>
    </source>
</evidence>
<protein>
    <submittedName>
        <fullName evidence="2">Uncharacterized protein</fullName>
    </submittedName>
</protein>
<dbReference type="OrthoDB" id="10503017at2759"/>
<feature type="transmembrane region" description="Helical" evidence="1">
    <location>
        <begin position="7"/>
        <end position="30"/>
    </location>
</feature>